<accession>A0A814ECB9</accession>
<evidence type="ECO:0000313" key="3">
    <source>
        <dbReference type="Proteomes" id="UP000663845"/>
    </source>
</evidence>
<name>A0A814ECB9_9BILA</name>
<feature type="compositionally biased region" description="Acidic residues" evidence="1">
    <location>
        <begin position="727"/>
        <end position="739"/>
    </location>
</feature>
<feature type="region of interest" description="Disordered" evidence="1">
    <location>
        <begin position="724"/>
        <end position="745"/>
    </location>
</feature>
<dbReference type="AlphaFoldDB" id="A0A814ECB9"/>
<dbReference type="PANTHER" id="PTHR33173">
    <property type="match status" value="1"/>
</dbReference>
<reference evidence="2" key="1">
    <citation type="submission" date="2021-02" db="EMBL/GenBank/DDBJ databases">
        <authorList>
            <person name="Nowell W R."/>
        </authorList>
    </citation>
    <scope>NUCLEOTIDE SEQUENCE</scope>
</reference>
<evidence type="ECO:0000256" key="1">
    <source>
        <dbReference type="SAM" id="MobiDB-lite"/>
    </source>
</evidence>
<gene>
    <name evidence="2" type="ORF">JYZ213_LOCUS14350</name>
</gene>
<sequence>MYSPLELPDDVLDYHGKNFYDLVREKCGEIIKDFMEILYIDSIKTLLGVEDDIFSLLKENCNALKHIKEQACLCLDDGKIVVKPGLRLDFDRFVEALRVKSIQSHLLQSTTISFDNSSSLLNTITTFNHFEENDNSFLNQLFNNIASNKIKSKNNYRYNAKVQNFAQALYIMGGRNTYEFFRLNLPGAVPSITSIDSYITKAGGTITEGEFRYDTLRQLQAANDYQLAICSEDCTSVIQKIVYNATSNTFIGFSTPLNHGIPVPQYFQTDSYELLEEWFENNNKSSLLNVHMLELLSVSKYNSYPFLLGAYGITSQFNSIDVLRRWLWIFEQSRLSNIRILVFSTDCDAKYLRAMRLITEFFAKLPNIHVSERSDAFEVKLPKQWSNWFFMRTRQLCFCFQDPVHLCTKIRNRLLSQSASLIIGEGKVSTDVLFDLINNQSKLIHGLVKTDVYPKDKQNFGSCIKISSVDVLSALEGVSGSYATQIYLRLLRSIILVYIERSTSIINRLYHSWLTVFICRLWWSWLLLTDVEKLSTDYQDNTKNAFFITKAAYHSIEINAHTLLSIVLLVCQHDLPESALSISSFNSQTCENIFRLTRSMSGTFSSNVNFTVDQFLRRAGKLCVLQDIERQHEYDESGCSLEFPKHHKRRYKKDASPNNHSQDVGDNLTHDTIQNAIFRAFDDAYKMLSALDIDKTLKKSHKSTLNEISTFVRVQIERKSHTTDYSENWDEYSDEEFDSEQVNTSDDCYVSTESSSEDETEELLSNSNQKASEFKGIRIFNEISSSKANSYFRIKHDGKKKYMHKQTACWLLTDNKPTPSLNPAHSLRNPEKIFQDPESEGSCEVSFRILLLIPTIPVFRIF</sequence>
<dbReference type="PANTHER" id="PTHR33173:SF2">
    <property type="entry name" value="MYND-TYPE DOMAIN-CONTAINING PROTEIN"/>
    <property type="match status" value="1"/>
</dbReference>
<evidence type="ECO:0000313" key="2">
    <source>
        <dbReference type="EMBL" id="CAF0970231.1"/>
    </source>
</evidence>
<dbReference type="EMBL" id="CAJNOG010000119">
    <property type="protein sequence ID" value="CAF0970231.1"/>
    <property type="molecule type" value="Genomic_DNA"/>
</dbReference>
<proteinExistence type="predicted"/>
<organism evidence="2 3">
    <name type="scientific">Adineta steineri</name>
    <dbReference type="NCBI Taxonomy" id="433720"/>
    <lineage>
        <taxon>Eukaryota</taxon>
        <taxon>Metazoa</taxon>
        <taxon>Spiralia</taxon>
        <taxon>Gnathifera</taxon>
        <taxon>Rotifera</taxon>
        <taxon>Eurotatoria</taxon>
        <taxon>Bdelloidea</taxon>
        <taxon>Adinetida</taxon>
        <taxon>Adinetidae</taxon>
        <taxon>Adineta</taxon>
    </lineage>
</organism>
<protein>
    <submittedName>
        <fullName evidence="2">Uncharacterized protein</fullName>
    </submittedName>
</protein>
<dbReference type="Proteomes" id="UP000663845">
    <property type="component" value="Unassembled WGS sequence"/>
</dbReference>
<comment type="caution">
    <text evidence="2">The sequence shown here is derived from an EMBL/GenBank/DDBJ whole genome shotgun (WGS) entry which is preliminary data.</text>
</comment>